<feature type="transmembrane region" description="Helical" evidence="6">
    <location>
        <begin position="166"/>
        <end position="185"/>
    </location>
</feature>
<feature type="transmembrane region" description="Helical" evidence="6">
    <location>
        <begin position="52"/>
        <end position="72"/>
    </location>
</feature>
<organism evidence="7 8">
    <name type="scientific">Paenibacillus mellifer</name>
    <dbReference type="NCBI Taxonomy" id="2937794"/>
    <lineage>
        <taxon>Bacteria</taxon>
        <taxon>Bacillati</taxon>
        <taxon>Bacillota</taxon>
        <taxon>Bacilli</taxon>
        <taxon>Bacillales</taxon>
        <taxon>Paenibacillaceae</taxon>
        <taxon>Paenibacillus</taxon>
    </lineage>
</organism>
<comment type="caution">
    <text evidence="7">The sequence shown here is derived from an EMBL/GenBank/DDBJ whole genome shotgun (WGS) entry which is preliminary data.</text>
</comment>
<dbReference type="GO" id="GO:0005886">
    <property type="term" value="C:plasma membrane"/>
    <property type="evidence" value="ECO:0007669"/>
    <property type="project" value="UniProtKB-SubCell"/>
</dbReference>
<feature type="transmembrane region" description="Helical" evidence="6">
    <location>
        <begin position="378"/>
        <end position="399"/>
    </location>
</feature>
<feature type="transmembrane region" description="Helical" evidence="6">
    <location>
        <begin position="247"/>
        <end position="271"/>
    </location>
</feature>
<accession>A0A9X1Y150</accession>
<feature type="transmembrane region" description="Helical" evidence="6">
    <location>
        <begin position="343"/>
        <end position="366"/>
    </location>
</feature>
<dbReference type="InterPro" id="IPR002797">
    <property type="entry name" value="Polysacc_synth"/>
</dbReference>
<comment type="subcellular location">
    <subcellularLocation>
        <location evidence="1">Cell membrane</location>
        <topology evidence="1">Multi-pass membrane protein</topology>
    </subcellularLocation>
</comment>
<dbReference type="RefSeq" id="WP_248553482.1">
    <property type="nucleotide sequence ID" value="NZ_JALPRK010000024.1"/>
</dbReference>
<feature type="transmembrane region" description="Helical" evidence="6">
    <location>
        <begin position="302"/>
        <end position="322"/>
    </location>
</feature>
<evidence type="ECO:0000256" key="6">
    <source>
        <dbReference type="SAM" id="Phobius"/>
    </source>
</evidence>
<gene>
    <name evidence="7" type="ORF">M0651_19935</name>
</gene>
<name>A0A9X1Y150_9BACL</name>
<feature type="transmembrane region" description="Helical" evidence="6">
    <location>
        <begin position="429"/>
        <end position="452"/>
    </location>
</feature>
<dbReference type="AlphaFoldDB" id="A0A9X1Y150"/>
<feature type="transmembrane region" description="Helical" evidence="6">
    <location>
        <begin position="93"/>
        <end position="112"/>
    </location>
</feature>
<evidence type="ECO:0000313" key="7">
    <source>
        <dbReference type="EMBL" id="MCK8489450.1"/>
    </source>
</evidence>
<reference evidence="7" key="1">
    <citation type="submission" date="2022-04" db="EMBL/GenBank/DDBJ databases">
        <authorList>
            <person name="Seo M.-J."/>
        </authorList>
    </citation>
    <scope>NUCLEOTIDE SEQUENCE</scope>
    <source>
        <strain evidence="7">MBLB2552</strain>
    </source>
</reference>
<dbReference type="Pfam" id="PF01943">
    <property type="entry name" value="Polysacc_synt"/>
    <property type="match status" value="1"/>
</dbReference>
<proteinExistence type="predicted"/>
<keyword evidence="3 6" id="KW-0812">Transmembrane</keyword>
<sequence length="547" mass="57109">MMETKDSLSSKLLRGAAVLSAAALITKLLGMLQKIPLQNIGGDGVFGIYNTVYPFYTLLITLTTSGFQAAIAKFVAERQTPGLEREQGEVLRLAAVMMTGMGIAFALLLYFGAPILSQWIGSRLLIPAFRGAAPALLLVPVAAALRGYYQGHQKVTPTAVSQVVEQAVRVTVMIVLLVVLSRLGAGEPELAGGALIGSSAGAAAGLAVMLWYWRRASTRPRTGHEGKRAALPANESRAKQWGRRRKLLSALLRDALPISLAALGVPLISLVDTFTLPRLLSAHGEELRIMAQVGIYNRGIPLVQLVTMLATSLSVLFIPAMAELQMKGDAGAIRRQVQVALRWFWLIGLAASLGLALLATPINVMLYEDAAGSATLAWVAWTAAPGALVAVTSALLQGLGHVRAPALHLLAAALLKTALNAVLVPQLGITGAAIAGVAAYGAAAALNTALLLRRAQLRPRLRDALLRPAAAALAMAAAVLALRLAAAELHAGRGGAAAVSLLGVLLGAAVFAAAVLRTRLLSAAELSALPRVGPKLLALLRKLRLLP</sequence>
<dbReference type="InterPro" id="IPR024923">
    <property type="entry name" value="PG_synth_SpoVB"/>
</dbReference>
<keyword evidence="4 6" id="KW-1133">Transmembrane helix</keyword>
<keyword evidence="8" id="KW-1185">Reference proteome</keyword>
<dbReference type="CDD" id="cd13124">
    <property type="entry name" value="MATE_SpoVB_like"/>
    <property type="match status" value="1"/>
</dbReference>
<protein>
    <submittedName>
        <fullName evidence="7">Polysaccharide biosynthesis protein</fullName>
    </submittedName>
</protein>
<keyword evidence="2" id="KW-1003">Cell membrane</keyword>
<keyword evidence="5 6" id="KW-0472">Membrane</keyword>
<evidence type="ECO:0000256" key="2">
    <source>
        <dbReference type="ARBA" id="ARBA00022475"/>
    </source>
</evidence>
<evidence type="ECO:0000313" key="8">
    <source>
        <dbReference type="Proteomes" id="UP001139534"/>
    </source>
</evidence>
<feature type="transmembrane region" description="Helical" evidence="6">
    <location>
        <begin position="12"/>
        <end position="32"/>
    </location>
</feature>
<dbReference type="InterPro" id="IPR050833">
    <property type="entry name" value="Poly_Biosynth_Transport"/>
</dbReference>
<feature type="transmembrane region" description="Helical" evidence="6">
    <location>
        <begin position="464"/>
        <end position="485"/>
    </location>
</feature>
<dbReference type="PIRSF" id="PIRSF038958">
    <property type="entry name" value="PG_synth_SpoVB"/>
    <property type="match status" value="1"/>
</dbReference>
<dbReference type="Proteomes" id="UP001139534">
    <property type="component" value="Unassembled WGS sequence"/>
</dbReference>
<evidence type="ECO:0000256" key="1">
    <source>
        <dbReference type="ARBA" id="ARBA00004651"/>
    </source>
</evidence>
<feature type="transmembrane region" description="Helical" evidence="6">
    <location>
        <begin position="497"/>
        <end position="516"/>
    </location>
</feature>
<evidence type="ECO:0000256" key="5">
    <source>
        <dbReference type="ARBA" id="ARBA00023136"/>
    </source>
</evidence>
<feature type="transmembrane region" description="Helical" evidence="6">
    <location>
        <begin position="124"/>
        <end position="145"/>
    </location>
</feature>
<evidence type="ECO:0000256" key="3">
    <source>
        <dbReference type="ARBA" id="ARBA00022692"/>
    </source>
</evidence>
<feature type="transmembrane region" description="Helical" evidence="6">
    <location>
        <begin position="406"/>
        <end position="423"/>
    </location>
</feature>
<evidence type="ECO:0000256" key="4">
    <source>
        <dbReference type="ARBA" id="ARBA00022989"/>
    </source>
</evidence>
<feature type="transmembrane region" description="Helical" evidence="6">
    <location>
        <begin position="191"/>
        <end position="213"/>
    </location>
</feature>
<dbReference type="EMBL" id="JALPRK010000024">
    <property type="protein sequence ID" value="MCK8489450.1"/>
    <property type="molecule type" value="Genomic_DNA"/>
</dbReference>
<dbReference type="PANTHER" id="PTHR30250">
    <property type="entry name" value="PST FAMILY PREDICTED COLANIC ACID TRANSPORTER"/>
    <property type="match status" value="1"/>
</dbReference>
<dbReference type="PANTHER" id="PTHR30250:SF29">
    <property type="entry name" value="POLYSACCHARIDE BIOSYNTHESIS PROTEIN C-TERMINAL DOMAIN-CONTAINING PROTEIN"/>
    <property type="match status" value="1"/>
</dbReference>